<sequence>MGLFSFFKRDENYEQILSSLEQDIRRSETQRLACLARIEWWASNWLFYMSVTWVAYLAGFIFYVWPDRYGRQAPVFLVHLVSVILIPVFIYYGALGIRSVGQRIVSRHDQKIVRLRKELKERLDELKKKTAFDSTKNLIDRYSAGGGAKPDEAPQKPGAPQPIALAKLKQQQQLLDEKNRRRTMPNFGTAGARAATSAVGSAPASPDPAPGLNPAQPSRNAARGAGNLVQQPPPHFTLPEAGVVKVAQASGQTQAKSTAAAAASRPWLDKLVDQLVGDSSGVDEKYALICRHCYAHNGLVLFEEINDIQYTCPKCGKFNPSNRAIRAATAPAAPAAPAAQPADHHSRAVELSDHGESGTVSSRGDASLQSARQVDDEDDSASDVGAGLDDSKVNTRPPFTEEIQDLYVNGTLYESYVAKFKTKNELCMIGISAAARSSSNFIDQTRAPDAYLDDEIKFFQLLVANAADGAMPGRVDMVWINTDAANSELAKEFKHNAATLEKDCIRVHFP</sequence>
<evidence type="ECO:0000313" key="2">
    <source>
        <dbReference type="Proteomes" id="UP001140096"/>
    </source>
</evidence>
<evidence type="ECO:0000313" key="1">
    <source>
        <dbReference type="EMBL" id="KAJ2800585.1"/>
    </source>
</evidence>
<name>A0ACC1L4E8_9FUNG</name>
<accession>A0ACC1L4E8</accession>
<keyword evidence="2" id="KW-1185">Reference proteome</keyword>
<protein>
    <submittedName>
        <fullName evidence="1">Uncharacterized protein</fullName>
    </submittedName>
</protein>
<feature type="non-terminal residue" evidence="1">
    <location>
        <position position="510"/>
    </location>
</feature>
<comment type="caution">
    <text evidence="1">The sequence shown here is derived from an EMBL/GenBank/DDBJ whole genome shotgun (WGS) entry which is preliminary data.</text>
</comment>
<dbReference type="Proteomes" id="UP001140096">
    <property type="component" value="Unassembled WGS sequence"/>
</dbReference>
<proteinExistence type="predicted"/>
<reference evidence="1" key="1">
    <citation type="submission" date="2022-07" db="EMBL/GenBank/DDBJ databases">
        <title>Phylogenomic reconstructions and comparative analyses of Kickxellomycotina fungi.</title>
        <authorList>
            <person name="Reynolds N.K."/>
            <person name="Stajich J.E."/>
            <person name="Barry K."/>
            <person name="Grigoriev I.V."/>
            <person name="Crous P."/>
            <person name="Smith M.E."/>
        </authorList>
    </citation>
    <scope>NUCLEOTIDE SEQUENCE</scope>
    <source>
        <strain evidence="1">CBS 102833</strain>
    </source>
</reference>
<organism evidence="1 2">
    <name type="scientific">Coemansia furcata</name>
    <dbReference type="NCBI Taxonomy" id="417177"/>
    <lineage>
        <taxon>Eukaryota</taxon>
        <taxon>Fungi</taxon>
        <taxon>Fungi incertae sedis</taxon>
        <taxon>Zoopagomycota</taxon>
        <taxon>Kickxellomycotina</taxon>
        <taxon>Kickxellomycetes</taxon>
        <taxon>Kickxellales</taxon>
        <taxon>Kickxellaceae</taxon>
        <taxon>Coemansia</taxon>
    </lineage>
</organism>
<dbReference type="EMBL" id="JANBUP010002381">
    <property type="protein sequence ID" value="KAJ2800585.1"/>
    <property type="molecule type" value="Genomic_DNA"/>
</dbReference>
<gene>
    <name evidence="1" type="ORF">H4S07_005147</name>
</gene>